<dbReference type="EMBL" id="GEDC01021266">
    <property type="protein sequence ID" value="JAS16032.1"/>
    <property type="molecule type" value="Transcribed_RNA"/>
</dbReference>
<evidence type="ECO:0000313" key="2">
    <source>
        <dbReference type="EMBL" id="JAS16032.1"/>
    </source>
</evidence>
<proteinExistence type="predicted"/>
<feature type="non-terminal residue" evidence="2">
    <location>
        <position position="1"/>
    </location>
</feature>
<name>A0A1B6CRF2_9HEMI</name>
<accession>A0A1B6CRF2</accession>
<organism evidence="2">
    <name type="scientific">Clastoptera arizonana</name>
    <name type="common">Arizona spittle bug</name>
    <dbReference type="NCBI Taxonomy" id="38151"/>
    <lineage>
        <taxon>Eukaryota</taxon>
        <taxon>Metazoa</taxon>
        <taxon>Ecdysozoa</taxon>
        <taxon>Arthropoda</taxon>
        <taxon>Hexapoda</taxon>
        <taxon>Insecta</taxon>
        <taxon>Pterygota</taxon>
        <taxon>Neoptera</taxon>
        <taxon>Paraneoptera</taxon>
        <taxon>Hemiptera</taxon>
        <taxon>Auchenorrhyncha</taxon>
        <taxon>Cercopoidea</taxon>
        <taxon>Clastopteridae</taxon>
        <taxon>Clastoptera</taxon>
    </lineage>
</organism>
<dbReference type="AlphaFoldDB" id="A0A1B6CRF2"/>
<protein>
    <recommendedName>
        <fullName evidence="3">Right handed beta helix domain-containing protein</fullName>
    </recommendedName>
</protein>
<gene>
    <name evidence="2" type="ORF">g.10582</name>
</gene>
<evidence type="ECO:0000256" key="1">
    <source>
        <dbReference type="SAM" id="Phobius"/>
    </source>
</evidence>
<keyword evidence="1" id="KW-0472">Membrane</keyword>
<evidence type="ECO:0008006" key="3">
    <source>
        <dbReference type="Google" id="ProtNLM"/>
    </source>
</evidence>
<keyword evidence="1" id="KW-0812">Transmembrane</keyword>
<sequence length="431" mass="49861">NILFKVLEIIFIFVFFQITSTMERNNSVFLLVLIFTIIILPVFTYNNFKNCEFLPSDMPQQILCDGNLIPPLETNINQNFSNVELLYISNLHNVSLELIPTVSPLTVIIENVDFLTLVKVVNKVHSISISNVKEMRLKESALSNVYDLYTLRLLNIKHFIIDSNAIHDITVKFNVEFLNVEKIKIENRSISLQSQIFRMINCHIDELPTGSAHITAQSAYLKNSTISVLYSKSLEINAKNMIAIMENAFQNVHDESLNLKSHNIIIKNNFFKTLPAKSLKNLSVRNKIHFIKNTIHDIDLGGVLLNNDYKNFIFKDNIIKCNCLPTLTSILRPQHEFPILNNIQDEILELNFCKTSCNMTLMDFSYVLQNESFCENHQSDLAEEKLCDLLKNITRKEPSLYDSFNHSSKLNEKMCFLFIIMNIITFFMWNN</sequence>
<reference evidence="2" key="1">
    <citation type="submission" date="2015-12" db="EMBL/GenBank/DDBJ databases">
        <title>De novo transcriptome assembly of four potential Pierce s Disease insect vectors from Arizona vineyards.</title>
        <authorList>
            <person name="Tassone E.E."/>
        </authorList>
    </citation>
    <scope>NUCLEOTIDE SEQUENCE</scope>
</reference>
<feature type="transmembrane region" description="Helical" evidence="1">
    <location>
        <begin position="28"/>
        <end position="48"/>
    </location>
</feature>
<keyword evidence="1" id="KW-1133">Transmembrane helix</keyword>